<dbReference type="SUPFAM" id="SSF55874">
    <property type="entry name" value="ATPase domain of HSP90 chaperone/DNA topoisomerase II/histidine kinase"/>
    <property type="match status" value="1"/>
</dbReference>
<dbReference type="PROSITE" id="PS50110">
    <property type="entry name" value="RESPONSE_REGULATORY"/>
    <property type="match status" value="2"/>
</dbReference>
<dbReference type="Pfam" id="PF02518">
    <property type="entry name" value="HATPase_c"/>
    <property type="match status" value="1"/>
</dbReference>
<dbReference type="SMART" id="SM00065">
    <property type="entry name" value="GAF"/>
    <property type="match status" value="1"/>
</dbReference>
<dbReference type="PROSITE" id="PS50011">
    <property type="entry name" value="PROTEIN_KINASE_DOM"/>
    <property type="match status" value="1"/>
</dbReference>
<dbReference type="RefSeq" id="WP_144683471.1">
    <property type="nucleotide sequence ID" value="NZ_VLLC01000007.1"/>
</dbReference>
<evidence type="ECO:0000256" key="4">
    <source>
        <dbReference type="ARBA" id="ARBA00022679"/>
    </source>
</evidence>
<dbReference type="EC" id="2.7.13.3" evidence="2"/>
<dbReference type="Pfam" id="PF00072">
    <property type="entry name" value="Response_reg"/>
    <property type="match status" value="2"/>
</dbReference>
<dbReference type="Gene3D" id="3.40.50.300">
    <property type="entry name" value="P-loop containing nucleotide triphosphate hydrolases"/>
    <property type="match status" value="1"/>
</dbReference>
<dbReference type="SUPFAM" id="SSF56112">
    <property type="entry name" value="Protein kinase-like (PK-like)"/>
    <property type="match status" value="1"/>
</dbReference>
<dbReference type="SUPFAM" id="SSF47384">
    <property type="entry name" value="Homodimeric domain of signal transducing histidine kinase"/>
    <property type="match status" value="1"/>
</dbReference>
<dbReference type="CDD" id="cd00130">
    <property type="entry name" value="PAS"/>
    <property type="match status" value="1"/>
</dbReference>
<keyword evidence="6" id="KW-0418">Kinase</keyword>
<evidence type="ECO:0000256" key="10">
    <source>
        <dbReference type="ARBA" id="ARBA00068150"/>
    </source>
</evidence>
<dbReference type="PANTHER" id="PTHR43642">
    <property type="entry name" value="HYBRID SIGNAL TRANSDUCTION HISTIDINE KINASE G"/>
    <property type="match status" value="1"/>
</dbReference>
<dbReference type="Gene3D" id="3.30.450.20">
    <property type="entry name" value="PAS domain"/>
    <property type="match status" value="1"/>
</dbReference>
<dbReference type="FunFam" id="3.30.565.10:FF:000010">
    <property type="entry name" value="Sensor histidine kinase RcsC"/>
    <property type="match status" value="1"/>
</dbReference>
<dbReference type="InterPro" id="IPR041664">
    <property type="entry name" value="AAA_16"/>
</dbReference>
<feature type="domain" description="PAS" evidence="15">
    <location>
        <begin position="1499"/>
        <end position="1540"/>
    </location>
</feature>
<dbReference type="SMART" id="SM00086">
    <property type="entry name" value="PAC"/>
    <property type="match status" value="1"/>
</dbReference>
<dbReference type="Gene3D" id="3.30.565.10">
    <property type="entry name" value="Histidine kinase-like ATPase, C-terminal domain"/>
    <property type="match status" value="1"/>
</dbReference>
<dbReference type="CDD" id="cd16922">
    <property type="entry name" value="HATPase_EvgS-ArcB-TorS-like"/>
    <property type="match status" value="1"/>
</dbReference>
<evidence type="ECO:0000256" key="11">
    <source>
        <dbReference type="PROSITE-ProRule" id="PRU00169"/>
    </source>
</evidence>
<dbReference type="InterPro" id="IPR005467">
    <property type="entry name" value="His_kinase_dom"/>
</dbReference>
<dbReference type="InterPro" id="IPR004358">
    <property type="entry name" value="Sig_transdc_His_kin-like_C"/>
</dbReference>
<dbReference type="InterPro" id="IPR011006">
    <property type="entry name" value="CheY-like_superfamily"/>
</dbReference>
<dbReference type="InterPro" id="IPR000719">
    <property type="entry name" value="Prot_kinase_dom"/>
</dbReference>
<dbReference type="SMART" id="SM00448">
    <property type="entry name" value="REC"/>
    <property type="match status" value="2"/>
</dbReference>
<evidence type="ECO:0000259" key="13">
    <source>
        <dbReference type="PROSITE" id="PS50109"/>
    </source>
</evidence>
<feature type="domain" description="PAC" evidence="16">
    <location>
        <begin position="1573"/>
        <end position="1625"/>
    </location>
</feature>
<dbReference type="Proteomes" id="UP000318307">
    <property type="component" value="Unassembled WGS sequence"/>
</dbReference>
<name>A0A562RYN2_9BACT</name>
<comment type="catalytic activity">
    <reaction evidence="1">
        <text>ATP + protein L-histidine = ADP + protein N-phospho-L-histidine.</text>
        <dbReference type="EC" id="2.7.13.3"/>
    </reaction>
</comment>
<organism evidence="17 18">
    <name type="scientific">Desulfobotulus alkaliphilus</name>
    <dbReference type="NCBI Taxonomy" id="622671"/>
    <lineage>
        <taxon>Bacteria</taxon>
        <taxon>Pseudomonadati</taxon>
        <taxon>Thermodesulfobacteriota</taxon>
        <taxon>Desulfobacteria</taxon>
        <taxon>Desulfobacterales</taxon>
        <taxon>Desulfobacteraceae</taxon>
        <taxon>Desulfobotulus</taxon>
    </lineage>
</organism>
<dbReference type="Pfam" id="PF13426">
    <property type="entry name" value="PAS_9"/>
    <property type="match status" value="1"/>
</dbReference>
<dbReference type="EMBL" id="VLLC01000007">
    <property type="protein sequence ID" value="TWI73998.1"/>
    <property type="molecule type" value="Genomic_DNA"/>
</dbReference>
<dbReference type="SUPFAM" id="SSF55781">
    <property type="entry name" value="GAF domain-like"/>
    <property type="match status" value="1"/>
</dbReference>
<keyword evidence="4" id="KW-0808">Transferase</keyword>
<dbReference type="InterPro" id="IPR036097">
    <property type="entry name" value="HisK_dim/P_sf"/>
</dbReference>
<dbReference type="SUPFAM" id="SSF52540">
    <property type="entry name" value="P-loop containing nucleoside triphosphate hydrolases"/>
    <property type="match status" value="1"/>
</dbReference>
<evidence type="ECO:0000259" key="15">
    <source>
        <dbReference type="PROSITE" id="PS50112"/>
    </source>
</evidence>
<feature type="modified residue" description="4-aspartylphosphate" evidence="11">
    <location>
        <position position="2067"/>
    </location>
</feature>
<protein>
    <recommendedName>
        <fullName evidence="10">Sensory/regulatory protein RpfC</fullName>
        <ecNumber evidence="2">2.7.13.3</ecNumber>
    </recommendedName>
</protein>
<proteinExistence type="predicted"/>
<dbReference type="Pfam" id="PF13191">
    <property type="entry name" value="AAA_16"/>
    <property type="match status" value="1"/>
</dbReference>
<dbReference type="InterPro" id="IPR029016">
    <property type="entry name" value="GAF-like_dom_sf"/>
</dbReference>
<evidence type="ECO:0000256" key="6">
    <source>
        <dbReference type="ARBA" id="ARBA00022777"/>
    </source>
</evidence>
<dbReference type="CDD" id="cd00082">
    <property type="entry name" value="HisKA"/>
    <property type="match status" value="1"/>
</dbReference>
<keyword evidence="7" id="KW-0067">ATP-binding</keyword>
<dbReference type="PROSITE" id="PS50112">
    <property type="entry name" value="PAS"/>
    <property type="match status" value="1"/>
</dbReference>
<dbReference type="InterPro" id="IPR035965">
    <property type="entry name" value="PAS-like_dom_sf"/>
</dbReference>
<dbReference type="Pfam" id="PF00069">
    <property type="entry name" value="Pkinase"/>
    <property type="match status" value="1"/>
</dbReference>
<gene>
    <name evidence="17" type="ORF">LZ24_01228</name>
</gene>
<dbReference type="InterPro" id="IPR000014">
    <property type="entry name" value="PAS"/>
</dbReference>
<evidence type="ECO:0000313" key="18">
    <source>
        <dbReference type="Proteomes" id="UP000318307"/>
    </source>
</evidence>
<evidence type="ECO:0000256" key="2">
    <source>
        <dbReference type="ARBA" id="ARBA00012438"/>
    </source>
</evidence>
<dbReference type="InterPro" id="IPR000700">
    <property type="entry name" value="PAS-assoc_C"/>
</dbReference>
<evidence type="ECO:0000256" key="1">
    <source>
        <dbReference type="ARBA" id="ARBA00000085"/>
    </source>
</evidence>
<dbReference type="Gene3D" id="1.10.510.10">
    <property type="entry name" value="Transferase(Phosphotransferase) domain 1"/>
    <property type="match status" value="1"/>
</dbReference>
<evidence type="ECO:0000256" key="3">
    <source>
        <dbReference type="ARBA" id="ARBA00022553"/>
    </source>
</evidence>
<dbReference type="Gene3D" id="3.40.50.2300">
    <property type="match status" value="2"/>
</dbReference>
<dbReference type="GO" id="GO:0005524">
    <property type="term" value="F:ATP binding"/>
    <property type="evidence" value="ECO:0007669"/>
    <property type="project" value="UniProtKB-KW"/>
</dbReference>
<dbReference type="OrthoDB" id="5521237at2"/>
<dbReference type="PROSITE" id="PS50109">
    <property type="entry name" value="HIS_KIN"/>
    <property type="match status" value="1"/>
</dbReference>
<dbReference type="Gene3D" id="1.10.287.130">
    <property type="match status" value="1"/>
</dbReference>
<keyword evidence="5" id="KW-0547">Nucleotide-binding</keyword>
<feature type="domain" description="Response regulatory" evidence="14">
    <location>
        <begin position="2018"/>
        <end position="2137"/>
    </location>
</feature>
<evidence type="ECO:0000256" key="9">
    <source>
        <dbReference type="ARBA" id="ARBA00064003"/>
    </source>
</evidence>
<dbReference type="InterPro" id="IPR003594">
    <property type="entry name" value="HATPase_dom"/>
</dbReference>
<dbReference type="SMART" id="SM00387">
    <property type="entry name" value="HATPase_c"/>
    <property type="match status" value="1"/>
</dbReference>
<dbReference type="PANTHER" id="PTHR43642:SF1">
    <property type="entry name" value="HYBRID SIGNAL TRANSDUCTION HISTIDINE KINASE G"/>
    <property type="match status" value="1"/>
</dbReference>
<dbReference type="InterPro" id="IPR027417">
    <property type="entry name" value="P-loop_NTPase"/>
</dbReference>
<dbReference type="GO" id="GO:0000155">
    <property type="term" value="F:phosphorelay sensor kinase activity"/>
    <property type="evidence" value="ECO:0007669"/>
    <property type="project" value="InterPro"/>
</dbReference>
<feature type="domain" description="Response regulatory" evidence="14">
    <location>
        <begin position="1878"/>
        <end position="1994"/>
    </location>
</feature>
<dbReference type="InterPro" id="IPR001610">
    <property type="entry name" value="PAC"/>
</dbReference>
<evidence type="ECO:0000313" key="17">
    <source>
        <dbReference type="EMBL" id="TWI73998.1"/>
    </source>
</evidence>
<feature type="modified residue" description="4-aspartylphosphate" evidence="11">
    <location>
        <position position="1927"/>
    </location>
</feature>
<dbReference type="InterPro" id="IPR003018">
    <property type="entry name" value="GAF"/>
</dbReference>
<dbReference type="InterPro" id="IPR053159">
    <property type="entry name" value="Hybrid_Histidine_Kinase"/>
</dbReference>
<dbReference type="Pfam" id="PF00512">
    <property type="entry name" value="HisKA"/>
    <property type="match status" value="1"/>
</dbReference>
<evidence type="ECO:0000256" key="8">
    <source>
        <dbReference type="ARBA" id="ARBA00023012"/>
    </source>
</evidence>
<dbReference type="NCBIfam" id="TIGR00229">
    <property type="entry name" value="sensory_box"/>
    <property type="match status" value="1"/>
</dbReference>
<comment type="subunit">
    <text evidence="9">At low DSF concentrations, interacts with RpfF.</text>
</comment>
<dbReference type="SMART" id="SM00388">
    <property type="entry name" value="HisKA"/>
    <property type="match status" value="1"/>
</dbReference>
<dbReference type="SUPFAM" id="SSF55785">
    <property type="entry name" value="PYP-like sensor domain (PAS domain)"/>
    <property type="match status" value="1"/>
</dbReference>
<dbReference type="SUPFAM" id="SSF52172">
    <property type="entry name" value="CheY-like"/>
    <property type="match status" value="2"/>
</dbReference>
<accession>A0A562RYN2</accession>
<dbReference type="PRINTS" id="PR00344">
    <property type="entry name" value="BCTRLSENSOR"/>
</dbReference>
<comment type="caution">
    <text evidence="17">The sequence shown here is derived from an EMBL/GenBank/DDBJ whole genome shotgun (WGS) entry which is preliminary data.</text>
</comment>
<evidence type="ECO:0000256" key="7">
    <source>
        <dbReference type="ARBA" id="ARBA00022840"/>
    </source>
</evidence>
<dbReference type="InterPro" id="IPR011009">
    <property type="entry name" value="Kinase-like_dom_sf"/>
</dbReference>
<evidence type="ECO:0000256" key="5">
    <source>
        <dbReference type="ARBA" id="ARBA00022741"/>
    </source>
</evidence>
<feature type="domain" description="Histidine kinase" evidence="13">
    <location>
        <begin position="1642"/>
        <end position="1862"/>
    </location>
</feature>
<keyword evidence="8" id="KW-0902">Two-component regulatory system</keyword>
<keyword evidence="18" id="KW-1185">Reference proteome</keyword>
<dbReference type="InterPro" id="IPR036890">
    <property type="entry name" value="HATPase_C_sf"/>
</dbReference>
<feature type="domain" description="Protein kinase" evidence="12">
    <location>
        <begin position="11"/>
        <end position="287"/>
    </location>
</feature>
<sequence length="2138" mass="237724">MDEKWQNISGYQIRELLFQSARSVIFRATREADALPVILKCLNRDYPSPDEIARFRREYEIGLKLSDHGGIRVLGFERFGNSHAMVQEDMGGETLEAFLASRSLSLEELLSLAIRIAQTLDRIHGQQVIHKDINPSNILYNPETDSLRLMDYGVSTELSREHQAILNPNVLEGTLVCMSPEQTGRMGRAVDYRSDFYALGATFYFMFTGRFPFDSEDPLGLVHSHIAKMPLPPHQLRPEIPEAVSAVILKLLAKMAEDRYQSVSGIVADLQNCLDQWQAKKRIDTFLPGGEDLFERFEISQKLYGRSEALGKALEIFSDPYQRTGILLVSGPAGMGKSALVREIRKHGLEKGGFFIEGKFDPLKRSVPYAPILEALRALIMTLLADGEDALSIWREKILEALGNNAGVMSDVIPELVWLIGSQPPAPELSASETRNRFCHVFQDFLRVLVREGQPLFIFLDDMQWADAASLSLLEYLMTGPGTRHLFFILAYRDKDVDETHALSAVLEKIRKAGVPVGAVVLSPLSPASVEQLLADTLHCEKKEVRPLAERCLEKTRGNPFFLNQFLETLHLEKLLVFDRENRRWVWDLFGIEGLGMTDNVIDLMVARLGKLPEETQEILQLAACIGSSFDLDVLSIVREKPLTKTFSELWPALKAGLVMATGDIPGPFTGSVLPVEGLSHEREGVSNRYCFLHDRVQQAAGSMIPENHKKTVHARVGRLLLGSLSSEGQEEHLFEIVNHFNLGRDCPEVLEKEGEGLSALNLAAGRRARASAAFDAASDYFQHGISWLPESPWEKHYDLTLDLYTAAAEAFYLTGQYEEMEAMARTVTRNARSSLDRTGVVITRMHACAAKNQPLKTIEIALSFLKDSGVKLPSDPGVPHLLVGLIKTRYLLAGRSMEDLLALPAMEDPVKEAVLRIMTMLAPTAYLVMPRLSPVLSFRRIALLLKHGLSREAPYVFAGYGLILCGVMGDVEKGNDFGKLAQRLVEKLHATEIEGRVVFVCNAFIRHWKEPLDATLDELAKASRLCLDRGDFEFAALSAMVYCLHLYAAGKPLEMVVHQIQQYRAMTSGIRQTIPLHVIDDYYRTALLLMGRDADTDESSCGKNPERGQPEGKDIMPLFHRHLNLTVQAYFSGDLCRALESAEIVEKNLAGARSTFALPFFYFYESLIRLGRLPLLSGSEKRRFLRKVAASQKKMKKWAKHAPMNHLHRWHLVEAERCRIRGSVLNAMGHYREAIGLARASGFLQDEALANELYGEFLMGEGDEKPAALYMKEAYYAYTLWGARMRTGAMERRHPGLLAGLAVSERRFGPMTSISSSSLDTGGEALDLMSIVKISQALSGEVDYAKLLKKIMGYLIENAGAQQGALILKEGDSLMVQALAASDSEPLVFPDGLALDACDVLVPSIVYYTARTGRELVLENASGEGIFAHDTQVVYKKILSLLCMPIIQQGKLTGLLYLENNGAKGVFTGDRVQVLNILCAQVGISIENAKLYRKLHESEKKYRGIFEHVAVGIFQASMGGRILTINPAMATICGYTSMEEALEKHGDAKKQYVNPEKRSEFVGLIEKHGIVHNFETEMYRKNGEIMQVSLSAGMIYDEHKNPLYIQGILEDVTARKEAEAFRIAKESAEAASQAKTRFLADMSHEIRTPMNAILGMADLLWETRLDHEQKRFVDIIRNAGESLLHLVNDILDISKVEAGKLELERISFHLPDLVETVCEVLALKVHEKQIEFLCDIHPDLPWQLVGDPARLRQVLTNLIGNAIKFTEAGEILVAVREESRGERLEILFSVQDSGIGISEEAQGRLFQDFQQADAATTRKYGGTGLGLAICKKLVEAMGGRLWVESEPGRGSTFAFTCIFDPDTVVHNVRDFRAAGLSVLLADDHDGSRSILGRMLGEWGAEVLGVESGEAVLEALSARSFDRILLDARMPGMDGFRTAEKILELYGDLGNTVILLTSDGISEQISKASHLGIPVKLVKPVKGSDLKIIFSGADILKEKAAASRAGEGASEEGLRPLSILLVEDHVVNQTLFAVNLKNIPHRLEVAANGREGFEKFKESVFDLVFMDKEMPVMDGLEAARHIRQWERENGKHETPIIALTAHALKEMEGELLAAGCTAYMSKPFKKSELLGILKTYAR</sequence>
<dbReference type="InterPro" id="IPR003661">
    <property type="entry name" value="HisK_dim/P_dom"/>
</dbReference>
<evidence type="ECO:0000259" key="16">
    <source>
        <dbReference type="PROSITE" id="PS50113"/>
    </source>
</evidence>
<evidence type="ECO:0000259" key="12">
    <source>
        <dbReference type="PROSITE" id="PS50011"/>
    </source>
</evidence>
<dbReference type="InterPro" id="IPR001789">
    <property type="entry name" value="Sig_transdc_resp-reg_receiver"/>
</dbReference>
<dbReference type="CDD" id="cd17546">
    <property type="entry name" value="REC_hyHK_CKI1_RcsC-like"/>
    <property type="match status" value="2"/>
</dbReference>
<dbReference type="Pfam" id="PF01590">
    <property type="entry name" value="GAF"/>
    <property type="match status" value="1"/>
</dbReference>
<keyword evidence="3 11" id="KW-0597">Phosphoprotein</keyword>
<dbReference type="CDD" id="cd14014">
    <property type="entry name" value="STKc_PknB_like"/>
    <property type="match status" value="1"/>
</dbReference>
<dbReference type="FunFam" id="1.10.287.130:FF:000002">
    <property type="entry name" value="Two-component osmosensing histidine kinase"/>
    <property type="match status" value="1"/>
</dbReference>
<evidence type="ECO:0000259" key="14">
    <source>
        <dbReference type="PROSITE" id="PS50110"/>
    </source>
</evidence>
<reference evidence="17 18" key="1">
    <citation type="submission" date="2019-07" db="EMBL/GenBank/DDBJ databases">
        <title>Genome sequencing of 100 strains of the haloalkaliphilic chemolithoautotrophic sulfur-oxidizing bacterium Thioalkalivibrio.</title>
        <authorList>
            <person name="Muyzer G."/>
        </authorList>
    </citation>
    <scope>NUCLEOTIDE SEQUENCE [LARGE SCALE GENOMIC DNA]</scope>
    <source>
        <strain evidence="17 18">ASO4-4</strain>
    </source>
</reference>
<dbReference type="PROSITE" id="PS50113">
    <property type="entry name" value="PAC"/>
    <property type="match status" value="1"/>
</dbReference>
<dbReference type="Gene3D" id="3.30.450.40">
    <property type="match status" value="1"/>
</dbReference>